<proteinExistence type="predicted"/>
<protein>
    <submittedName>
        <fullName evidence="2">Uncharacterized protein</fullName>
    </submittedName>
</protein>
<feature type="compositionally biased region" description="Low complexity" evidence="1">
    <location>
        <begin position="66"/>
        <end position="89"/>
    </location>
</feature>
<reference evidence="2" key="1">
    <citation type="submission" date="2020-05" db="EMBL/GenBank/DDBJ databases">
        <authorList>
            <person name="Chiriac C."/>
            <person name="Salcher M."/>
            <person name="Ghai R."/>
            <person name="Kavagutti S V."/>
        </authorList>
    </citation>
    <scope>NUCLEOTIDE SEQUENCE</scope>
</reference>
<evidence type="ECO:0000313" key="2">
    <source>
        <dbReference type="EMBL" id="CAB4182619.1"/>
    </source>
</evidence>
<dbReference type="EMBL" id="LR797394">
    <property type="protein sequence ID" value="CAB4212672.1"/>
    <property type="molecule type" value="Genomic_DNA"/>
</dbReference>
<evidence type="ECO:0000256" key="1">
    <source>
        <dbReference type="SAM" id="MobiDB-lite"/>
    </source>
</evidence>
<evidence type="ECO:0000313" key="3">
    <source>
        <dbReference type="EMBL" id="CAB4212672.1"/>
    </source>
</evidence>
<gene>
    <name evidence="2" type="ORF">UFOVP1085_12</name>
    <name evidence="3" type="ORF">UFOVP1439_32</name>
</gene>
<feature type="compositionally biased region" description="Basic and acidic residues" evidence="1">
    <location>
        <begin position="95"/>
        <end position="104"/>
    </location>
</feature>
<name>A0A6J5QDV5_9CAUD</name>
<feature type="region of interest" description="Disordered" evidence="1">
    <location>
        <begin position="66"/>
        <end position="104"/>
    </location>
</feature>
<sequence>MEKYTIQTVMPTGQVSPMYGTEFHVKFAENEGTFKLWYKTAPAEGQVQEGTIDGWKFKKAKKEWDSNASSNAGGAGSASAQSSTTSTGNKYQKPTYKDNSDGMRKGMAINNAATYVNLISPEPLAPKDWAKAVTAYARELYLVSELDTEMPAEEPVKEVLVTEVPKSVQEVFGIKAVPPTK</sequence>
<organism evidence="2">
    <name type="scientific">uncultured Caudovirales phage</name>
    <dbReference type="NCBI Taxonomy" id="2100421"/>
    <lineage>
        <taxon>Viruses</taxon>
        <taxon>Duplodnaviria</taxon>
        <taxon>Heunggongvirae</taxon>
        <taxon>Uroviricota</taxon>
        <taxon>Caudoviricetes</taxon>
        <taxon>Peduoviridae</taxon>
        <taxon>Maltschvirus</taxon>
        <taxon>Maltschvirus maltsch</taxon>
    </lineage>
</organism>
<accession>A0A6J5QDV5</accession>
<dbReference type="EMBL" id="LR797026">
    <property type="protein sequence ID" value="CAB4182619.1"/>
    <property type="molecule type" value="Genomic_DNA"/>
</dbReference>